<evidence type="ECO:0000256" key="1">
    <source>
        <dbReference type="SAM" id="SignalP"/>
    </source>
</evidence>
<dbReference type="PROSITE" id="PS51257">
    <property type="entry name" value="PROKAR_LIPOPROTEIN"/>
    <property type="match status" value="1"/>
</dbReference>
<dbReference type="Proteomes" id="UP000245655">
    <property type="component" value="Unassembled WGS sequence"/>
</dbReference>
<dbReference type="EMBL" id="QGGM01000001">
    <property type="protein sequence ID" value="PWK15216.1"/>
    <property type="molecule type" value="Genomic_DNA"/>
</dbReference>
<keyword evidence="3" id="KW-1185">Reference proteome</keyword>
<name>A0A2V2A662_PSYIM</name>
<dbReference type="AlphaFoldDB" id="A0A2V2A662"/>
<accession>A0A2V2A662</accession>
<keyword evidence="1" id="KW-0732">Signal</keyword>
<protein>
    <submittedName>
        <fullName evidence="2">Putative membrane protein</fullName>
    </submittedName>
</protein>
<comment type="caution">
    <text evidence="2">The sequence shown here is derived from an EMBL/GenBank/DDBJ whole genome shotgun (WGS) entry which is preliminary data.</text>
</comment>
<feature type="signal peptide" evidence="1">
    <location>
        <begin position="1"/>
        <end position="19"/>
    </location>
</feature>
<organism evidence="2 3">
    <name type="scientific">Psychrobacter immobilis</name>
    <dbReference type="NCBI Taxonomy" id="498"/>
    <lineage>
        <taxon>Bacteria</taxon>
        <taxon>Pseudomonadati</taxon>
        <taxon>Pseudomonadota</taxon>
        <taxon>Gammaproteobacteria</taxon>
        <taxon>Moraxellales</taxon>
        <taxon>Moraxellaceae</taxon>
        <taxon>Psychrobacter</taxon>
    </lineage>
</organism>
<gene>
    <name evidence="2" type="ORF">C8D84_101163</name>
</gene>
<evidence type="ECO:0000313" key="2">
    <source>
        <dbReference type="EMBL" id="PWK15216.1"/>
    </source>
</evidence>
<dbReference type="GeneID" id="60253936"/>
<reference evidence="2 3" key="1">
    <citation type="submission" date="2018-05" db="EMBL/GenBank/DDBJ databases">
        <title>Genomic Encyclopedia of Type Strains, Phase IV (KMG-IV): sequencing the most valuable type-strain genomes for metagenomic binning, comparative biology and taxonomic classification.</title>
        <authorList>
            <person name="Goeker M."/>
        </authorList>
    </citation>
    <scope>NUCLEOTIDE SEQUENCE [LARGE SCALE GENOMIC DNA]</scope>
    <source>
        <strain evidence="2 3">DSM 7229</strain>
    </source>
</reference>
<proteinExistence type="predicted"/>
<sequence length="158" mass="17147">MRPLFFSTLCLTSSLSLMACSSHQPTTTKESAAIINNTAKENADEQLSMEPSSPEEPLSAFTAFGNTEKSWRTVIDGNQLSIEADFLKPTTIVVSRSTYAEGVEYVSTVSGKPIIMNINSQICTDDNGYQNEFTVTLTYDNKSYQGCAVAGAYETAPT</sequence>
<dbReference type="RefSeq" id="WP_109589322.1">
    <property type="nucleotide sequence ID" value="NZ_CAJGZY010000001.1"/>
</dbReference>
<evidence type="ECO:0000313" key="3">
    <source>
        <dbReference type="Proteomes" id="UP000245655"/>
    </source>
</evidence>
<feature type="chain" id="PRO_5015906293" evidence="1">
    <location>
        <begin position="20"/>
        <end position="158"/>
    </location>
</feature>